<evidence type="ECO:0000256" key="3">
    <source>
        <dbReference type="ARBA" id="ARBA00022833"/>
    </source>
</evidence>
<name>A0AA88YNE3_PINIB</name>
<feature type="compositionally biased region" description="Polar residues" evidence="4">
    <location>
        <begin position="227"/>
        <end position="239"/>
    </location>
</feature>
<dbReference type="EMBL" id="VSWD01000005">
    <property type="protein sequence ID" value="KAK3103055.1"/>
    <property type="molecule type" value="Genomic_DNA"/>
</dbReference>
<feature type="region of interest" description="Disordered" evidence="4">
    <location>
        <begin position="559"/>
        <end position="582"/>
    </location>
</feature>
<sequence>MRMPRSKLSSHLQRCPASVIRCVIEWNRWPMHSAMENLKAPLPLNNPHVKCAQLDVALAMRDQRVLQKSMRTPKRIRKVFQNSITVKYPSVPLETTHSIDSMEDIPSDYAQNDSDDDTDGNAPWEESRYPPGLKKSVVRSIYKASQEASNSLTYALDYVSSHIGKTALLEKIKEMKETEGADELTDGKSQSEEDVQKDEKSPSAMCSNNINDVLITETSADAFNVEVTSSEQNEVQSPSVLHKSLVKGSDNDKDDSDLKSLYHKQIRLHELLGVSLSIECISKYQPKPLKMFTFLCAQNFRRDEYAWHFKNVHNDIHCGLNGLLEQRCPLAHQGCDFTYQKMFPKRPQGQIVHSALLESFGLVTSDDFEEELLQIQTTSDSDHQCQSNTEIWKLREATPEIMTSCKYDSCINIFPRYRRCSGCHSYHSLSRQDNQETLILTSLPFEVLQHIAIFLDGFSLCNLSLTCRLLRHVSCTLLEQKGMVVLQWEPRTTEKGVSWQVAGRKWSFSTSFTPVREWEYQCSAPLFEHLKRCPYNQEKDKVIRTEYYKLIELGLLEQGGGKAKKRRDTKEGEEDEERRSSF</sequence>
<evidence type="ECO:0000256" key="1">
    <source>
        <dbReference type="ARBA" id="ARBA00022723"/>
    </source>
</evidence>
<dbReference type="PROSITE" id="PS50181">
    <property type="entry name" value="FBOX"/>
    <property type="match status" value="1"/>
</dbReference>
<dbReference type="Pfam" id="PF15965">
    <property type="entry name" value="zf-TRAF_2"/>
    <property type="match status" value="1"/>
</dbReference>
<dbReference type="SUPFAM" id="SSF81383">
    <property type="entry name" value="F-box domain"/>
    <property type="match status" value="1"/>
</dbReference>
<dbReference type="InterPro" id="IPR001293">
    <property type="entry name" value="Znf_TRAF"/>
</dbReference>
<keyword evidence="1" id="KW-0479">Metal-binding</keyword>
<feature type="compositionally biased region" description="Basic and acidic residues" evidence="4">
    <location>
        <begin position="178"/>
        <end position="191"/>
    </location>
</feature>
<dbReference type="Proteomes" id="UP001186944">
    <property type="component" value="Unassembled WGS sequence"/>
</dbReference>
<feature type="region of interest" description="Disordered" evidence="4">
    <location>
        <begin position="178"/>
        <end position="206"/>
    </location>
</feature>
<evidence type="ECO:0000313" key="6">
    <source>
        <dbReference type="EMBL" id="KAK3103055.1"/>
    </source>
</evidence>
<keyword evidence="3" id="KW-0862">Zinc</keyword>
<dbReference type="Pfam" id="PF15966">
    <property type="entry name" value="F-box_4"/>
    <property type="match status" value="1"/>
</dbReference>
<dbReference type="Gene3D" id="1.20.1280.50">
    <property type="match status" value="1"/>
</dbReference>
<protein>
    <recommendedName>
        <fullName evidence="5">F-box domain-containing protein</fullName>
    </recommendedName>
</protein>
<dbReference type="GO" id="GO:0008270">
    <property type="term" value="F:zinc ion binding"/>
    <property type="evidence" value="ECO:0007669"/>
    <property type="project" value="UniProtKB-KW"/>
</dbReference>
<dbReference type="CDD" id="cd22101">
    <property type="entry name" value="F-box_FBXO30-like"/>
    <property type="match status" value="1"/>
</dbReference>
<evidence type="ECO:0000313" key="7">
    <source>
        <dbReference type="Proteomes" id="UP001186944"/>
    </source>
</evidence>
<feature type="domain" description="F-box" evidence="5">
    <location>
        <begin position="437"/>
        <end position="491"/>
    </location>
</feature>
<comment type="caution">
    <text evidence="6">The sequence shown here is derived from an EMBL/GenBank/DDBJ whole genome shotgun (WGS) entry which is preliminary data.</text>
</comment>
<evidence type="ECO:0000256" key="4">
    <source>
        <dbReference type="SAM" id="MobiDB-lite"/>
    </source>
</evidence>
<dbReference type="GO" id="GO:0061630">
    <property type="term" value="F:ubiquitin protein ligase activity"/>
    <property type="evidence" value="ECO:0007669"/>
    <property type="project" value="InterPro"/>
</dbReference>
<dbReference type="PANTHER" id="PTHR15933:SF20">
    <property type="entry name" value="F-BOX DOMAIN-CONTAINING PROTEIN"/>
    <property type="match status" value="1"/>
</dbReference>
<dbReference type="AlphaFoldDB" id="A0AA88YNE3"/>
<dbReference type="InterPro" id="IPR031890">
    <property type="entry name" value="Fbxo30/Fbxo40"/>
</dbReference>
<feature type="region of interest" description="Disordered" evidence="4">
    <location>
        <begin position="97"/>
        <end position="130"/>
    </location>
</feature>
<dbReference type="InterPro" id="IPR001810">
    <property type="entry name" value="F-box_dom"/>
</dbReference>
<evidence type="ECO:0000256" key="2">
    <source>
        <dbReference type="ARBA" id="ARBA00022771"/>
    </source>
</evidence>
<proteinExistence type="predicted"/>
<reference evidence="6" key="1">
    <citation type="submission" date="2019-08" db="EMBL/GenBank/DDBJ databases">
        <title>The improved chromosome-level genome for the pearl oyster Pinctada fucata martensii using PacBio sequencing and Hi-C.</title>
        <authorList>
            <person name="Zheng Z."/>
        </authorList>
    </citation>
    <scope>NUCLEOTIDE SEQUENCE</scope>
    <source>
        <strain evidence="6">ZZ-2019</strain>
        <tissue evidence="6">Adductor muscle</tissue>
    </source>
</reference>
<evidence type="ECO:0000259" key="5">
    <source>
        <dbReference type="PROSITE" id="PS50181"/>
    </source>
</evidence>
<keyword evidence="2" id="KW-0863">Zinc-finger</keyword>
<organism evidence="6 7">
    <name type="scientific">Pinctada imbricata</name>
    <name type="common">Atlantic pearl-oyster</name>
    <name type="synonym">Pinctada martensii</name>
    <dbReference type="NCBI Taxonomy" id="66713"/>
    <lineage>
        <taxon>Eukaryota</taxon>
        <taxon>Metazoa</taxon>
        <taxon>Spiralia</taxon>
        <taxon>Lophotrochozoa</taxon>
        <taxon>Mollusca</taxon>
        <taxon>Bivalvia</taxon>
        <taxon>Autobranchia</taxon>
        <taxon>Pteriomorphia</taxon>
        <taxon>Pterioida</taxon>
        <taxon>Pterioidea</taxon>
        <taxon>Pteriidae</taxon>
        <taxon>Pinctada</taxon>
    </lineage>
</organism>
<dbReference type="PANTHER" id="PTHR15933">
    <property type="entry name" value="PROTEIN CBG16327"/>
    <property type="match status" value="1"/>
</dbReference>
<feature type="region of interest" description="Disordered" evidence="4">
    <location>
        <begin position="227"/>
        <end position="254"/>
    </location>
</feature>
<dbReference type="InterPro" id="IPR036047">
    <property type="entry name" value="F-box-like_dom_sf"/>
</dbReference>
<keyword evidence="7" id="KW-1185">Reference proteome</keyword>
<accession>A0AA88YNE3</accession>
<gene>
    <name evidence="6" type="ORF">FSP39_016096</name>
</gene>